<evidence type="ECO:0000313" key="3">
    <source>
        <dbReference type="EMBL" id="KAK6188938.1"/>
    </source>
</evidence>
<dbReference type="PANTHER" id="PTHR18870:SF9">
    <property type="entry name" value="PROTEIN TAG-278-RELATED"/>
    <property type="match status" value="1"/>
</dbReference>
<dbReference type="EMBL" id="JAZGQO010000003">
    <property type="protein sequence ID" value="KAK6188938.1"/>
    <property type="molecule type" value="Genomic_DNA"/>
</dbReference>
<name>A0AAN8K487_PATCE</name>
<evidence type="ECO:0000313" key="4">
    <source>
        <dbReference type="Proteomes" id="UP001347796"/>
    </source>
</evidence>
<gene>
    <name evidence="3" type="ORF">SNE40_005012</name>
</gene>
<sequence length="382" mass="44533">MEKPKRSFEFRMSKKVAELTQVVHMLFTRNHEKEVEMEALKDAYEHEIELVIGDAKQRIAKLEAELSDLSKNKSTSKNIEEKQREALKSQQDEYEKKIKQAEKLLQEEKIECQNLRDMLIGAQSDIEKLRQGVSEQLTSKSEELFKRDSELEKLRKHSNLLEKKLKEVDKDMNFAIRESDRNTLMLQDELQHMHCSLDESLKNRDMLIGRNKQLENELKNAKKDFNRRVSEAVSSHVGRISKSAHHSDSEELERLRKEVRKYKLELSNRDWNFNRMFTEKQPIFVDHRVAKPTQQPPRAPSPANCSIPVHPSSATFQRERSFSQIITLPHDEKKVGLLTTRPSSAAVNSLPTLSPSPSFSERTRFTKLVKPKPLSKEMLYSK</sequence>
<dbReference type="Proteomes" id="UP001347796">
    <property type="component" value="Unassembled WGS sequence"/>
</dbReference>
<reference evidence="3 4" key="1">
    <citation type="submission" date="2024-01" db="EMBL/GenBank/DDBJ databases">
        <title>The genome of the rayed Mediterranean limpet Patella caerulea (Linnaeus, 1758).</title>
        <authorList>
            <person name="Anh-Thu Weber A."/>
            <person name="Halstead-Nussloch G."/>
        </authorList>
    </citation>
    <scope>NUCLEOTIDE SEQUENCE [LARGE SCALE GENOMIC DNA]</scope>
    <source>
        <strain evidence="3">AATW-2023a</strain>
        <tissue evidence="3">Whole specimen</tissue>
    </source>
</reference>
<proteinExistence type="predicted"/>
<feature type="coiled-coil region" evidence="2">
    <location>
        <begin position="151"/>
        <end position="265"/>
    </location>
</feature>
<organism evidence="3 4">
    <name type="scientific">Patella caerulea</name>
    <name type="common">Rayed Mediterranean limpet</name>
    <dbReference type="NCBI Taxonomy" id="87958"/>
    <lineage>
        <taxon>Eukaryota</taxon>
        <taxon>Metazoa</taxon>
        <taxon>Spiralia</taxon>
        <taxon>Lophotrochozoa</taxon>
        <taxon>Mollusca</taxon>
        <taxon>Gastropoda</taxon>
        <taxon>Patellogastropoda</taxon>
        <taxon>Patelloidea</taxon>
        <taxon>Patellidae</taxon>
        <taxon>Patella</taxon>
    </lineage>
</organism>
<dbReference type="PANTHER" id="PTHR18870">
    <property type="entry name" value="PROTEIN TAG-278-RELATED"/>
    <property type="match status" value="1"/>
</dbReference>
<accession>A0AAN8K487</accession>
<comment type="caution">
    <text evidence="3">The sequence shown here is derived from an EMBL/GenBank/DDBJ whole genome shotgun (WGS) entry which is preliminary data.</text>
</comment>
<feature type="coiled-coil region" evidence="2">
    <location>
        <begin position="45"/>
        <end position="125"/>
    </location>
</feature>
<dbReference type="AlphaFoldDB" id="A0AAN8K487"/>
<protein>
    <submittedName>
        <fullName evidence="3">Uncharacterized protein</fullName>
    </submittedName>
</protein>
<evidence type="ECO:0000256" key="2">
    <source>
        <dbReference type="SAM" id="Coils"/>
    </source>
</evidence>
<keyword evidence="4" id="KW-1185">Reference proteome</keyword>
<evidence type="ECO:0000256" key="1">
    <source>
        <dbReference type="ARBA" id="ARBA00023054"/>
    </source>
</evidence>
<keyword evidence="1 2" id="KW-0175">Coiled coil</keyword>